<reference evidence="2 3" key="1">
    <citation type="submission" date="2019-04" db="EMBL/GenBank/DDBJ databases">
        <title>Phreatobacter aquaticus sp. nov.</title>
        <authorList>
            <person name="Choi A."/>
        </authorList>
    </citation>
    <scope>NUCLEOTIDE SEQUENCE [LARGE SCALE GENOMIC DNA]</scope>
    <source>
        <strain evidence="2 3">KCTC 52518</strain>
    </source>
</reference>
<dbReference type="Pfam" id="PF01557">
    <property type="entry name" value="FAA_hydrolase"/>
    <property type="match status" value="1"/>
</dbReference>
<dbReference type="InterPro" id="IPR036663">
    <property type="entry name" value="Fumarylacetoacetase_C_sf"/>
</dbReference>
<dbReference type="Proteomes" id="UP000298781">
    <property type="component" value="Chromosome"/>
</dbReference>
<gene>
    <name evidence="2" type="ORF">E8M01_15020</name>
</gene>
<proteinExistence type="predicted"/>
<organism evidence="2 3">
    <name type="scientific">Phreatobacter stygius</name>
    <dbReference type="NCBI Taxonomy" id="1940610"/>
    <lineage>
        <taxon>Bacteria</taxon>
        <taxon>Pseudomonadati</taxon>
        <taxon>Pseudomonadota</taxon>
        <taxon>Alphaproteobacteria</taxon>
        <taxon>Hyphomicrobiales</taxon>
        <taxon>Phreatobacteraceae</taxon>
        <taxon>Phreatobacter</taxon>
    </lineage>
</organism>
<evidence type="ECO:0000259" key="1">
    <source>
        <dbReference type="Pfam" id="PF01557"/>
    </source>
</evidence>
<evidence type="ECO:0000313" key="2">
    <source>
        <dbReference type="EMBL" id="QCI65405.1"/>
    </source>
</evidence>
<feature type="domain" description="Fumarylacetoacetase-like C-terminal" evidence="1">
    <location>
        <begin position="117"/>
        <end position="326"/>
    </location>
</feature>
<dbReference type="Gene3D" id="3.90.850.10">
    <property type="entry name" value="Fumarylacetoacetase-like, C-terminal domain"/>
    <property type="match status" value="1"/>
</dbReference>
<name>A0A4D7B253_9HYPH</name>
<dbReference type="GO" id="GO:0016787">
    <property type="term" value="F:hydrolase activity"/>
    <property type="evidence" value="ECO:0007669"/>
    <property type="project" value="UniProtKB-KW"/>
</dbReference>
<dbReference type="PANTHER" id="PTHR43211:SF1">
    <property type="entry name" value="BLL6422 PROTEIN"/>
    <property type="match status" value="1"/>
</dbReference>
<evidence type="ECO:0000313" key="3">
    <source>
        <dbReference type="Proteomes" id="UP000298781"/>
    </source>
</evidence>
<dbReference type="OrthoDB" id="5197601at2"/>
<keyword evidence="3" id="KW-1185">Reference proteome</keyword>
<dbReference type="PANTHER" id="PTHR43211">
    <property type="entry name" value="FUMARYLACETOACETATE HYDROLASE"/>
    <property type="match status" value="1"/>
</dbReference>
<keyword evidence="2" id="KW-0378">Hydrolase</keyword>
<accession>A0A4D7B253</accession>
<dbReference type="AlphaFoldDB" id="A0A4D7B253"/>
<dbReference type="InterPro" id="IPR011234">
    <property type="entry name" value="Fumarylacetoacetase-like_C"/>
</dbReference>
<dbReference type="EMBL" id="CP039690">
    <property type="protein sequence ID" value="QCI65405.1"/>
    <property type="molecule type" value="Genomic_DNA"/>
</dbReference>
<sequence length="330" mass="35281">MKLVTFADTQGRQLVGAVVGTASAERVLDLAAAARRSGEPDQAFGSMLALIDAGSAGLDLARRLVEARSGDEDLSQPLAATRLLAPIPVPPQMRDFSVFPGHIIQAPVGMRRIVARMQGDEAAAAAVKPDADVPQVYRDRPIYYITNRFSVVGTGTEVVWPSYSKLMDFELEFGIVLGRGGTDIARDKAKDHIFGYTIFNDFSARDAQLAEMQGMLGPTKGKSFDAGNAMGPYLVTADAVKDPYALKAVARINGETWTDTTTAGMLHSFEDMIAYVSRSETLHAGEFFGSGTVGGGCGLELDRFLKAGDVVELTVEGLGTLTNRVVRKDA</sequence>
<dbReference type="SUPFAM" id="SSF56529">
    <property type="entry name" value="FAH"/>
    <property type="match status" value="1"/>
</dbReference>
<dbReference type="KEGG" id="pstg:E8M01_15020"/>
<protein>
    <submittedName>
        <fullName evidence="2">Fumarylacetoacetate hydrolase family protein</fullName>
    </submittedName>
</protein>
<dbReference type="RefSeq" id="WP_136960852.1">
    <property type="nucleotide sequence ID" value="NZ_CP039690.1"/>
</dbReference>